<protein>
    <submittedName>
        <fullName evidence="1">Uncharacterized protein</fullName>
    </submittedName>
</protein>
<gene>
    <name evidence="1" type="ORF">PCC79_12635</name>
</gene>
<name>A0ABZ3C641_9ACTN</name>
<evidence type="ECO:0000313" key="1">
    <source>
        <dbReference type="EMBL" id="WZW97737.1"/>
    </source>
</evidence>
<keyword evidence="2" id="KW-1185">Reference proteome</keyword>
<dbReference type="RefSeq" id="WP_232548534.1">
    <property type="nucleotide sequence ID" value="NZ_CP115965.1"/>
</dbReference>
<evidence type="ECO:0000313" key="2">
    <source>
        <dbReference type="Proteomes" id="UP001434337"/>
    </source>
</evidence>
<sequence>MSFRWVTEQTVDDRDTGLGQCFPTRADAEAWLTGSYEDLVDAGVTDVTLMEDDHVLYGPMSLLA</sequence>
<organism evidence="1 2">
    <name type="scientific">Propioniciclava soli</name>
    <dbReference type="NCBI Taxonomy" id="2775081"/>
    <lineage>
        <taxon>Bacteria</taxon>
        <taxon>Bacillati</taxon>
        <taxon>Actinomycetota</taxon>
        <taxon>Actinomycetes</taxon>
        <taxon>Propionibacteriales</taxon>
        <taxon>Propionibacteriaceae</taxon>
        <taxon>Propioniciclava</taxon>
    </lineage>
</organism>
<reference evidence="1 2" key="1">
    <citation type="journal article" date="2023" name="Environ Microbiome">
        <title>A coral-associated actinobacterium mitigates coral bleaching under heat stress.</title>
        <authorList>
            <person name="Li J."/>
            <person name="Zou Y."/>
            <person name="Li Q."/>
            <person name="Zhang J."/>
            <person name="Bourne D.G."/>
            <person name="Lyu Y."/>
            <person name="Liu C."/>
            <person name="Zhang S."/>
        </authorList>
    </citation>
    <scope>NUCLEOTIDE SEQUENCE [LARGE SCALE GENOMIC DNA]</scope>
    <source>
        <strain evidence="1 2">SCSIO 13291</strain>
    </source>
</reference>
<accession>A0ABZ3C641</accession>
<proteinExistence type="predicted"/>
<dbReference type="Proteomes" id="UP001434337">
    <property type="component" value="Chromosome"/>
</dbReference>
<dbReference type="EMBL" id="CP115965">
    <property type="protein sequence ID" value="WZW97737.1"/>
    <property type="molecule type" value="Genomic_DNA"/>
</dbReference>